<dbReference type="PANTHER" id="PTHR33204">
    <property type="entry name" value="TRANSCRIPTIONAL REGULATOR, MARR FAMILY"/>
    <property type="match status" value="1"/>
</dbReference>
<evidence type="ECO:0000313" key="5">
    <source>
        <dbReference type="EMBL" id="QEC48044.1"/>
    </source>
</evidence>
<dbReference type="InterPro" id="IPR036390">
    <property type="entry name" value="WH_DNA-bd_sf"/>
</dbReference>
<dbReference type="EMBL" id="CP042430">
    <property type="protein sequence ID" value="QEC48044.1"/>
    <property type="molecule type" value="Genomic_DNA"/>
</dbReference>
<dbReference type="Pfam" id="PF01638">
    <property type="entry name" value="HxlR"/>
    <property type="match status" value="1"/>
</dbReference>
<evidence type="ECO:0000259" key="4">
    <source>
        <dbReference type="PROSITE" id="PS51118"/>
    </source>
</evidence>
<organism evidence="5 6">
    <name type="scientific">Baekduia soli</name>
    <dbReference type="NCBI Taxonomy" id="496014"/>
    <lineage>
        <taxon>Bacteria</taxon>
        <taxon>Bacillati</taxon>
        <taxon>Actinomycetota</taxon>
        <taxon>Thermoleophilia</taxon>
        <taxon>Solirubrobacterales</taxon>
        <taxon>Baekduiaceae</taxon>
        <taxon>Baekduia</taxon>
    </lineage>
</organism>
<evidence type="ECO:0000313" key="6">
    <source>
        <dbReference type="Proteomes" id="UP000321805"/>
    </source>
</evidence>
<dbReference type="KEGG" id="bsol:FSW04_11000"/>
<proteinExistence type="predicted"/>
<accession>A0A5B8U4M9</accession>
<keyword evidence="2" id="KW-0238">DNA-binding</keyword>
<keyword evidence="3" id="KW-0804">Transcription</keyword>
<dbReference type="PROSITE" id="PS51118">
    <property type="entry name" value="HTH_HXLR"/>
    <property type="match status" value="1"/>
</dbReference>
<dbReference type="InterPro" id="IPR002577">
    <property type="entry name" value="HTH_HxlR"/>
</dbReference>
<dbReference type="RefSeq" id="WP_146919182.1">
    <property type="nucleotide sequence ID" value="NZ_CP042430.1"/>
</dbReference>
<evidence type="ECO:0000256" key="3">
    <source>
        <dbReference type="ARBA" id="ARBA00023163"/>
    </source>
</evidence>
<sequence>MPPSADQDAGAPSCCPHYHEAVELLGRRWTGAIVDVLLQGGPLRFGEIASAVPELSDRLLSQRLKALEDRGVLARCDDPGPPPCTRYALTDMGRGLAPAVAELKAWGRRWLDTSASTFRPE</sequence>
<reference evidence="5 6" key="1">
    <citation type="journal article" date="2018" name="J. Microbiol.">
        <title>Baekduia soli gen. nov., sp. nov., a novel bacterium isolated from the soil of Baekdu Mountain and proposal of a novel family name, Baekduiaceae fam. nov.</title>
        <authorList>
            <person name="An D.S."/>
            <person name="Siddiqi M.Z."/>
            <person name="Kim K.H."/>
            <person name="Yu H.S."/>
            <person name="Im W.T."/>
        </authorList>
    </citation>
    <scope>NUCLEOTIDE SEQUENCE [LARGE SCALE GENOMIC DNA]</scope>
    <source>
        <strain evidence="5 6">BR7-21</strain>
    </source>
</reference>
<evidence type="ECO:0000256" key="1">
    <source>
        <dbReference type="ARBA" id="ARBA00023015"/>
    </source>
</evidence>
<dbReference type="OrthoDB" id="9800966at2"/>
<keyword evidence="6" id="KW-1185">Reference proteome</keyword>
<dbReference type="InterPro" id="IPR036388">
    <property type="entry name" value="WH-like_DNA-bd_sf"/>
</dbReference>
<dbReference type="AlphaFoldDB" id="A0A5B8U4M9"/>
<gene>
    <name evidence="5" type="ORF">FSW04_11000</name>
</gene>
<protein>
    <submittedName>
        <fullName evidence="5">Helix-turn-helix transcriptional regulator</fullName>
    </submittedName>
</protein>
<evidence type="ECO:0000256" key="2">
    <source>
        <dbReference type="ARBA" id="ARBA00023125"/>
    </source>
</evidence>
<dbReference type="PANTHER" id="PTHR33204:SF37">
    <property type="entry name" value="HTH-TYPE TRANSCRIPTIONAL REGULATOR YODB"/>
    <property type="match status" value="1"/>
</dbReference>
<feature type="domain" description="HTH hxlR-type" evidence="4">
    <location>
        <begin position="15"/>
        <end position="115"/>
    </location>
</feature>
<keyword evidence="1" id="KW-0805">Transcription regulation</keyword>
<dbReference type="Gene3D" id="1.10.10.10">
    <property type="entry name" value="Winged helix-like DNA-binding domain superfamily/Winged helix DNA-binding domain"/>
    <property type="match status" value="1"/>
</dbReference>
<dbReference type="SUPFAM" id="SSF46785">
    <property type="entry name" value="Winged helix' DNA-binding domain"/>
    <property type="match status" value="1"/>
</dbReference>
<dbReference type="GO" id="GO:0003677">
    <property type="term" value="F:DNA binding"/>
    <property type="evidence" value="ECO:0007669"/>
    <property type="project" value="UniProtKB-KW"/>
</dbReference>
<dbReference type="Proteomes" id="UP000321805">
    <property type="component" value="Chromosome"/>
</dbReference>
<name>A0A5B8U4M9_9ACTN</name>